<dbReference type="InterPro" id="IPR036650">
    <property type="entry name" value="CAT_RNA-bd_dom_sf"/>
</dbReference>
<feature type="domain" description="PRD" evidence="2">
    <location>
        <begin position="171"/>
        <end position="279"/>
    </location>
</feature>
<dbReference type="Pfam" id="PF00874">
    <property type="entry name" value="PRD"/>
    <property type="match status" value="2"/>
</dbReference>
<evidence type="ECO:0000259" key="2">
    <source>
        <dbReference type="PROSITE" id="PS51372"/>
    </source>
</evidence>
<dbReference type="Proteomes" id="UP000242754">
    <property type="component" value="Unassembled WGS sequence"/>
</dbReference>
<accession>A0A143YM31</accession>
<dbReference type="PANTHER" id="PTHR30185">
    <property type="entry name" value="CRYPTIC BETA-GLUCOSIDE BGL OPERON ANTITERMINATOR"/>
    <property type="match status" value="1"/>
</dbReference>
<evidence type="ECO:0000256" key="1">
    <source>
        <dbReference type="ARBA" id="ARBA00022737"/>
    </source>
</evidence>
<dbReference type="OrthoDB" id="9813552at2"/>
<reference evidence="3 4" key="1">
    <citation type="submission" date="2016-02" db="EMBL/GenBank/DDBJ databases">
        <authorList>
            <person name="Wen L."/>
            <person name="He K."/>
            <person name="Yang H."/>
        </authorList>
    </citation>
    <scope>NUCLEOTIDE SEQUENCE [LARGE SCALE GENOMIC DNA]</scope>
    <source>
        <strain evidence="3">Trichococcus palustris</strain>
    </source>
</reference>
<dbReference type="Pfam" id="PF03123">
    <property type="entry name" value="CAT_RBD"/>
    <property type="match status" value="1"/>
</dbReference>
<evidence type="ECO:0000313" key="3">
    <source>
        <dbReference type="EMBL" id="CZQ90597.1"/>
    </source>
</evidence>
<dbReference type="SUPFAM" id="SSF63520">
    <property type="entry name" value="PTS-regulatory domain, PRD"/>
    <property type="match status" value="2"/>
</dbReference>
<dbReference type="PROSITE" id="PS51372">
    <property type="entry name" value="PRD_2"/>
    <property type="match status" value="2"/>
</dbReference>
<dbReference type="GO" id="GO:0006355">
    <property type="term" value="P:regulation of DNA-templated transcription"/>
    <property type="evidence" value="ECO:0007669"/>
    <property type="project" value="InterPro"/>
</dbReference>
<dbReference type="Gene3D" id="1.10.1790.10">
    <property type="entry name" value="PRD domain"/>
    <property type="match status" value="2"/>
</dbReference>
<organism evidence="3 4">
    <name type="scientific">Trichococcus palustris</name>
    <dbReference type="NCBI Taxonomy" id="140314"/>
    <lineage>
        <taxon>Bacteria</taxon>
        <taxon>Bacillati</taxon>
        <taxon>Bacillota</taxon>
        <taxon>Bacilli</taxon>
        <taxon>Lactobacillales</taxon>
        <taxon>Carnobacteriaceae</taxon>
        <taxon>Trichococcus</taxon>
    </lineage>
</organism>
<dbReference type="InterPro" id="IPR036634">
    <property type="entry name" value="PRD_sf"/>
</dbReference>
<dbReference type="InterPro" id="IPR004341">
    <property type="entry name" value="CAT_RNA-bd_dom"/>
</dbReference>
<dbReference type="AlphaFoldDB" id="A0A143YM31"/>
<sequence length="279" mass="31978">MRIEKVFNNNVVLAKAENHSEIIVMGKGIGFQKRTGDRFDQALIEKTFVIQGNDATDQLKAIYQDLPVEESDAILNIIQEAEIRLQHPFEANLYLTLADHIHYAIQRTREGITLTNPLTFEVKRFYRREYELGMISIGLIEQYTGVSLAPDEAASIALHFVNAQKEGQLIEETMKVTRIVQDILNIVRLHFGVTFDEDSISYNRFITHLQYFAQRVVTGETFASSQDTFLQEQVKASYPQAFACTDKIDTYVAGAHRFQVGMDEKLYLTIHIQRIVQQN</sequence>
<protein>
    <recommendedName>
        <fullName evidence="2">PRD domain-containing protein</fullName>
    </recommendedName>
</protein>
<proteinExistence type="predicted"/>
<dbReference type="Gene3D" id="2.30.24.10">
    <property type="entry name" value="CAT RNA-binding domain"/>
    <property type="match status" value="1"/>
</dbReference>
<dbReference type="RefSeq" id="WP_087032659.1">
    <property type="nucleotide sequence ID" value="NZ_FJNE01000003.1"/>
</dbReference>
<dbReference type="PANTHER" id="PTHR30185:SF15">
    <property type="entry name" value="CRYPTIC BETA-GLUCOSIDE BGL OPERON ANTITERMINATOR"/>
    <property type="match status" value="1"/>
</dbReference>
<dbReference type="InterPro" id="IPR011608">
    <property type="entry name" value="PRD"/>
</dbReference>
<dbReference type="STRING" id="140314.SAMN04488076_1283"/>
<keyword evidence="4" id="KW-1185">Reference proteome</keyword>
<evidence type="ECO:0000313" key="4">
    <source>
        <dbReference type="Proteomes" id="UP000242754"/>
    </source>
</evidence>
<dbReference type="SUPFAM" id="SSF50151">
    <property type="entry name" value="SacY-like RNA-binding domain"/>
    <property type="match status" value="1"/>
</dbReference>
<dbReference type="EMBL" id="FJNE01000003">
    <property type="protein sequence ID" value="CZQ90597.1"/>
    <property type="molecule type" value="Genomic_DNA"/>
</dbReference>
<name>A0A143YM31_9LACT</name>
<dbReference type="NCBIfam" id="NF046042">
    <property type="entry name" value="LicT"/>
    <property type="match status" value="1"/>
</dbReference>
<dbReference type="SMART" id="SM01061">
    <property type="entry name" value="CAT_RBD"/>
    <property type="match status" value="1"/>
</dbReference>
<keyword evidence="1" id="KW-0677">Repeat</keyword>
<dbReference type="InterPro" id="IPR050661">
    <property type="entry name" value="BglG_antiterminators"/>
</dbReference>
<dbReference type="GO" id="GO:0003723">
    <property type="term" value="F:RNA binding"/>
    <property type="evidence" value="ECO:0007669"/>
    <property type="project" value="InterPro"/>
</dbReference>
<gene>
    <name evidence="3" type="ORF">Tpal_1286</name>
</gene>
<feature type="domain" description="PRD" evidence="2">
    <location>
        <begin position="65"/>
        <end position="170"/>
    </location>
</feature>